<evidence type="ECO:0000256" key="1">
    <source>
        <dbReference type="SAM" id="MobiDB-lite"/>
    </source>
</evidence>
<evidence type="ECO:0000259" key="2">
    <source>
        <dbReference type="PROSITE" id="PS00745"/>
    </source>
</evidence>
<evidence type="ECO:0000313" key="3">
    <source>
        <dbReference type="EMBL" id="TPX74889.1"/>
    </source>
</evidence>
<dbReference type="GO" id="GO:0016150">
    <property type="term" value="F:translation release factor activity, codon nonspecific"/>
    <property type="evidence" value="ECO:0007669"/>
    <property type="project" value="TreeGrafter"/>
</dbReference>
<dbReference type="AlphaFoldDB" id="A0A507FEW3"/>
<dbReference type="GO" id="GO:0004045">
    <property type="term" value="F:peptidyl-tRNA hydrolase activity"/>
    <property type="evidence" value="ECO:0007669"/>
    <property type="project" value="TreeGrafter"/>
</dbReference>
<feature type="domain" description="Prokaryotic-type class I peptide chain release factors" evidence="2">
    <location>
        <begin position="51"/>
        <end position="67"/>
    </location>
</feature>
<evidence type="ECO:0000313" key="4">
    <source>
        <dbReference type="Proteomes" id="UP000320333"/>
    </source>
</evidence>
<comment type="caution">
    <text evidence="3">The sequence shown here is derived from an EMBL/GenBank/DDBJ whole genome shotgun (WGS) entry which is preliminary data.</text>
</comment>
<dbReference type="PANTHER" id="PTHR11075:SF54">
    <property type="entry name" value="LARGE RIBOSOMAL SUBUNIT PROTEIN ML62"/>
    <property type="match status" value="1"/>
</dbReference>
<feature type="region of interest" description="Disordered" evidence="1">
    <location>
        <begin position="152"/>
        <end position="178"/>
    </location>
</feature>
<name>A0A507FEW3_9FUNG</name>
<dbReference type="GO" id="GO:0005762">
    <property type="term" value="C:mitochondrial large ribosomal subunit"/>
    <property type="evidence" value="ECO:0007669"/>
    <property type="project" value="TreeGrafter"/>
</dbReference>
<dbReference type="GO" id="GO:0070126">
    <property type="term" value="P:mitochondrial translational termination"/>
    <property type="evidence" value="ECO:0007669"/>
    <property type="project" value="TreeGrafter"/>
</dbReference>
<dbReference type="Proteomes" id="UP000320333">
    <property type="component" value="Unassembled WGS sequence"/>
</dbReference>
<protein>
    <recommendedName>
        <fullName evidence="2">Prokaryotic-type class I peptide chain release factors domain-containing protein</fullName>
    </recommendedName>
</protein>
<dbReference type="PANTHER" id="PTHR11075">
    <property type="entry name" value="PEPTIDE CHAIN RELEASE FACTOR"/>
    <property type="match status" value="1"/>
</dbReference>
<dbReference type="InterPro" id="IPR052104">
    <property type="entry name" value="Mito_Release_Factor_mL62"/>
</dbReference>
<keyword evidence="4" id="KW-1185">Reference proteome</keyword>
<dbReference type="InterPro" id="IPR000352">
    <property type="entry name" value="Pep_chain_release_fac_I"/>
</dbReference>
<dbReference type="OrthoDB" id="270639at2759"/>
<reference evidence="3 4" key="1">
    <citation type="journal article" date="2019" name="Sci. Rep.">
        <title>Comparative genomics of chytrid fungi reveal insights into the obligate biotrophic and pathogenic lifestyle of Synchytrium endobioticum.</title>
        <authorList>
            <person name="van de Vossenberg B.T.L.H."/>
            <person name="Warris S."/>
            <person name="Nguyen H.D.T."/>
            <person name="van Gent-Pelzer M.P.E."/>
            <person name="Joly D.L."/>
            <person name="van de Geest H.C."/>
            <person name="Bonants P.J.M."/>
            <person name="Smith D.S."/>
            <person name="Levesque C.A."/>
            <person name="van der Lee T.A.J."/>
        </authorList>
    </citation>
    <scope>NUCLEOTIDE SEQUENCE [LARGE SCALE GENOMIC DNA]</scope>
    <source>
        <strain evidence="3 4">CBS 675.73</strain>
    </source>
</reference>
<dbReference type="EMBL" id="QEAP01000104">
    <property type="protein sequence ID" value="TPX74889.1"/>
    <property type="molecule type" value="Genomic_DNA"/>
</dbReference>
<dbReference type="Gene3D" id="3.30.160.20">
    <property type="match status" value="1"/>
</dbReference>
<accession>A0A507FEW3</accession>
<dbReference type="Pfam" id="PF00472">
    <property type="entry name" value="RF-1"/>
    <property type="match status" value="1"/>
</dbReference>
<gene>
    <name evidence="3" type="ORF">CcCBS67573_g03859</name>
</gene>
<feature type="compositionally biased region" description="Basic residues" evidence="1">
    <location>
        <begin position="161"/>
        <end position="178"/>
    </location>
</feature>
<dbReference type="SUPFAM" id="SSF110916">
    <property type="entry name" value="Peptidyl-tRNA hydrolase domain-like"/>
    <property type="match status" value="1"/>
</dbReference>
<dbReference type="PROSITE" id="PS00745">
    <property type="entry name" value="RF_PROK_I"/>
    <property type="match status" value="1"/>
</dbReference>
<dbReference type="FunFam" id="3.30.160.20:FF:000046">
    <property type="entry name" value="Peptidyl-tRNA hydrolase ICT1"/>
    <property type="match status" value="1"/>
</dbReference>
<sequence length="178" mass="20317">MLRPLCRFFASASTSYRLSLSDSRVNEVKAFVSRFSVAAIPADRLETQFSRSSGAGGQNVNKVATKVDMRFKVQDADWIPEPVKENLIREQAARMNKRGLLIMTSERHRTQAQNIQDCIEKLHVVIRDAAVAIIPLEPDAEKAERINELRAYDKERSMKEKQHRSNAKSQRKAGRNDY</sequence>
<proteinExistence type="predicted"/>
<organism evidence="3 4">
    <name type="scientific">Chytriomyces confervae</name>
    <dbReference type="NCBI Taxonomy" id="246404"/>
    <lineage>
        <taxon>Eukaryota</taxon>
        <taxon>Fungi</taxon>
        <taxon>Fungi incertae sedis</taxon>
        <taxon>Chytridiomycota</taxon>
        <taxon>Chytridiomycota incertae sedis</taxon>
        <taxon>Chytridiomycetes</taxon>
        <taxon>Chytridiales</taxon>
        <taxon>Chytriomycetaceae</taxon>
        <taxon>Chytriomyces</taxon>
    </lineage>
</organism>
<dbReference type="STRING" id="246404.A0A507FEW3"/>